<dbReference type="Gene3D" id="3.40.50.720">
    <property type="entry name" value="NAD(P)-binding Rossmann-like Domain"/>
    <property type="match status" value="1"/>
</dbReference>
<dbReference type="HAMAP" id="MF_00150">
    <property type="entry name" value="ArgC_type1"/>
    <property type="match status" value="1"/>
</dbReference>
<proteinExistence type="inferred from homology"/>
<dbReference type="InterPro" id="IPR000706">
    <property type="entry name" value="AGPR_type-1"/>
</dbReference>
<keyword evidence="4" id="KW-0521">NADP</keyword>
<reference evidence="8 9" key="1">
    <citation type="journal article" date="2011" name="J. Gen. Appl. Microbiol.">
        <title>Draft genome sequencing of the enigmatic yeast Saitoella complicata.</title>
        <authorList>
            <person name="Nishida H."/>
            <person name="Hamamoto M."/>
            <person name="Sugiyama J."/>
        </authorList>
    </citation>
    <scope>NUCLEOTIDE SEQUENCE [LARGE SCALE GENOMIC DNA]</scope>
    <source>
        <strain evidence="8 9">NRRL Y-17804</strain>
    </source>
</reference>
<evidence type="ECO:0000313" key="8">
    <source>
        <dbReference type="EMBL" id="GAO51479.1"/>
    </source>
</evidence>
<dbReference type="GO" id="GO:0006526">
    <property type="term" value="P:L-arginine biosynthetic process"/>
    <property type="evidence" value="ECO:0007669"/>
    <property type="project" value="UniProtKB-UniPathway"/>
</dbReference>
<evidence type="ECO:0000256" key="2">
    <source>
        <dbReference type="ARBA" id="ARBA00022571"/>
    </source>
</evidence>
<dbReference type="PANTHER" id="PTHR32338:SF10">
    <property type="entry name" value="N-ACETYL-GAMMA-GLUTAMYL-PHOSPHATE REDUCTASE, CHLOROPLASTIC-RELATED"/>
    <property type="match status" value="1"/>
</dbReference>
<dbReference type="FunFam" id="3.30.360.10:FF:000019">
    <property type="entry name" value="Bifunctional acetylglutamate kinase/N-acetyl-gamma-glutamyl-phosphate reductase"/>
    <property type="match status" value="1"/>
</dbReference>
<evidence type="ECO:0000256" key="3">
    <source>
        <dbReference type="ARBA" id="ARBA00022605"/>
    </source>
</evidence>
<keyword evidence="5" id="KW-0560">Oxidoreductase</keyword>
<comment type="caution">
    <text evidence="8">The sequence shown here is derived from an EMBL/GenBank/DDBJ whole genome shotgun (WGS) entry which is preliminary data.</text>
</comment>
<evidence type="ECO:0000259" key="7">
    <source>
        <dbReference type="SMART" id="SM00859"/>
    </source>
</evidence>
<dbReference type="UniPathway" id="UPA00068">
    <property type="reaction ID" value="UER00108"/>
</dbReference>
<dbReference type="InterPro" id="IPR000534">
    <property type="entry name" value="Semialdehyde_DH_NAD-bd"/>
</dbReference>
<dbReference type="CDD" id="cd23936">
    <property type="entry name" value="AGPR_C_ARG5_6_like"/>
    <property type="match status" value="1"/>
</dbReference>
<dbReference type="GO" id="GO:0003942">
    <property type="term" value="F:N-acetyl-gamma-glutamyl-phosphate reductase activity"/>
    <property type="evidence" value="ECO:0007669"/>
    <property type="project" value="InterPro"/>
</dbReference>
<dbReference type="SUPFAM" id="SSF55347">
    <property type="entry name" value="Glyceraldehyde-3-phosphate dehydrogenase-like, C-terminal domain"/>
    <property type="match status" value="1"/>
</dbReference>
<evidence type="ECO:0000256" key="1">
    <source>
        <dbReference type="ARBA" id="ARBA00004862"/>
    </source>
</evidence>
<evidence type="ECO:0000256" key="4">
    <source>
        <dbReference type="ARBA" id="ARBA00022857"/>
    </source>
</evidence>
<dbReference type="STRING" id="698492.A0A0E9NNS4"/>
<dbReference type="SUPFAM" id="SSF51735">
    <property type="entry name" value="NAD(P)-binding Rossmann-fold domains"/>
    <property type="match status" value="1"/>
</dbReference>
<dbReference type="InterPro" id="IPR050085">
    <property type="entry name" value="AGPR"/>
</dbReference>
<dbReference type="GO" id="GO:0070401">
    <property type="term" value="F:NADP+ binding"/>
    <property type="evidence" value="ECO:0007669"/>
    <property type="project" value="InterPro"/>
</dbReference>
<gene>
    <name evidence="8" type="ORF">G7K_5579-t1</name>
</gene>
<comment type="pathway">
    <text evidence="1">Amino-acid biosynthesis; L-arginine biosynthesis; N(2)-acetyl-L-ornithine from L-glutamate: step 3/4.</text>
</comment>
<feature type="domain" description="Semialdehyde dehydrogenase NAD-binding" evidence="7">
    <location>
        <begin position="62"/>
        <end position="192"/>
    </location>
</feature>
<dbReference type="GO" id="GO:0051287">
    <property type="term" value="F:NAD binding"/>
    <property type="evidence" value="ECO:0007669"/>
    <property type="project" value="InterPro"/>
</dbReference>
<dbReference type="PANTHER" id="PTHR32338">
    <property type="entry name" value="N-ACETYL-GAMMA-GLUTAMYL-PHOSPHATE REDUCTASE, CHLOROPLASTIC-RELATED-RELATED"/>
    <property type="match status" value="1"/>
</dbReference>
<evidence type="ECO:0000256" key="5">
    <source>
        <dbReference type="ARBA" id="ARBA00023002"/>
    </source>
</evidence>
<organism evidence="8 9">
    <name type="scientific">Saitoella complicata (strain BCRC 22490 / CBS 7301 / JCM 7358 / NBRC 10748 / NRRL Y-17804)</name>
    <dbReference type="NCBI Taxonomy" id="698492"/>
    <lineage>
        <taxon>Eukaryota</taxon>
        <taxon>Fungi</taxon>
        <taxon>Dikarya</taxon>
        <taxon>Ascomycota</taxon>
        <taxon>Taphrinomycotina</taxon>
        <taxon>Taphrinomycotina incertae sedis</taxon>
        <taxon>Saitoella</taxon>
    </lineage>
</organism>
<dbReference type="CDD" id="cd24149">
    <property type="entry name" value="AGPR_N_ARG5_6_like"/>
    <property type="match status" value="1"/>
</dbReference>
<dbReference type="Pfam" id="PF22698">
    <property type="entry name" value="Semialdhyde_dhC_1"/>
    <property type="match status" value="1"/>
</dbReference>
<dbReference type="EMBL" id="BACD03000046">
    <property type="protein sequence ID" value="GAO51479.1"/>
    <property type="molecule type" value="Genomic_DNA"/>
</dbReference>
<dbReference type="AlphaFoldDB" id="A0A0E9NNS4"/>
<dbReference type="OMA" id="PHLTPMI"/>
<dbReference type="Proteomes" id="UP000033140">
    <property type="component" value="Unassembled WGS sequence"/>
</dbReference>
<keyword evidence="9" id="KW-1185">Reference proteome</keyword>
<dbReference type="Pfam" id="PF01118">
    <property type="entry name" value="Semialdhyde_dh"/>
    <property type="match status" value="1"/>
</dbReference>
<keyword evidence="2" id="KW-0055">Arginine biosynthesis</keyword>
<sequence>MMRIQPCFNSKLTLLLRPRTATRTPTPPTATMFRSSVLRSLRNVAPSTRAFSTSAVAEAEKKIALIGARGYTGQALISLVNAHPSLVISHVSSRELAGKPLDGYSKAQITYSNLSPEDIKNMEAEGEVDAWVMALPNGVCKPMVESVLAGAKKAGKKNSVVVDLSADYRFDEPRDTNWIYGLPELNDRSKISQATLISNPGCYATGAQLALAPLIPHLSSPPTVFGVSGYSGAGTKPSPKNDTTNLQDNLIPYSLTDHIHEREISHRLGSKVAFIPHVGQWFQGISLTVSIPLAKTMTSREIRNLYTEFYASEKLVEIIGEEPSVKDIAGQHGVRIGGFGVNQAGDRVVVVATIDNLLKGAATQCLQNLNLALGVGEFDGIPLMGSGERLIVPAVNVHQK</sequence>
<dbReference type="PROSITE" id="PS01224">
    <property type="entry name" value="ARGC"/>
    <property type="match status" value="1"/>
</dbReference>
<feature type="active site" evidence="6">
    <location>
        <position position="202"/>
    </location>
</feature>
<evidence type="ECO:0000313" key="9">
    <source>
        <dbReference type="Proteomes" id="UP000033140"/>
    </source>
</evidence>
<reference evidence="8 9" key="3">
    <citation type="journal article" date="2015" name="Genome Announc.">
        <title>Draft Genome Sequence of the Archiascomycetous Yeast Saitoella complicata.</title>
        <authorList>
            <person name="Yamauchi K."/>
            <person name="Kondo S."/>
            <person name="Hamamoto M."/>
            <person name="Takahashi Y."/>
            <person name="Ogura Y."/>
            <person name="Hayashi T."/>
            <person name="Nishida H."/>
        </authorList>
    </citation>
    <scope>NUCLEOTIDE SEQUENCE [LARGE SCALE GENOMIC DNA]</scope>
    <source>
        <strain evidence="8 9">NRRL Y-17804</strain>
    </source>
</reference>
<keyword evidence="3" id="KW-0028">Amino-acid biosynthesis</keyword>
<dbReference type="SMART" id="SM00859">
    <property type="entry name" value="Semialdhyde_dh"/>
    <property type="match status" value="1"/>
</dbReference>
<dbReference type="Gene3D" id="3.30.360.10">
    <property type="entry name" value="Dihydrodipicolinate Reductase, domain 2"/>
    <property type="match status" value="1"/>
</dbReference>
<dbReference type="InterPro" id="IPR036291">
    <property type="entry name" value="NAD(P)-bd_dom_sf"/>
</dbReference>
<protein>
    <recommendedName>
        <fullName evidence="7">Semialdehyde dehydrogenase NAD-binding domain-containing protein</fullName>
    </recommendedName>
</protein>
<dbReference type="NCBIfam" id="TIGR01850">
    <property type="entry name" value="argC"/>
    <property type="match status" value="1"/>
</dbReference>
<evidence type="ECO:0000256" key="6">
    <source>
        <dbReference type="PROSITE-ProRule" id="PRU10010"/>
    </source>
</evidence>
<reference evidence="8 9" key="2">
    <citation type="journal article" date="2014" name="J. Gen. Appl. Microbiol.">
        <title>The early diverging ascomycetous budding yeast Saitoella complicata has three histone deacetylases belonging to the Clr6, Hos2, and Rpd3 lineages.</title>
        <authorList>
            <person name="Nishida H."/>
            <person name="Matsumoto T."/>
            <person name="Kondo S."/>
            <person name="Hamamoto M."/>
            <person name="Yoshikawa H."/>
        </authorList>
    </citation>
    <scope>NUCLEOTIDE SEQUENCE [LARGE SCALE GENOMIC DNA]</scope>
    <source>
        <strain evidence="8 9">NRRL Y-17804</strain>
    </source>
</reference>
<dbReference type="InterPro" id="IPR058924">
    <property type="entry name" value="AGPR_dimerisation_dom"/>
</dbReference>
<name>A0A0E9NNS4_SAICN</name>
<dbReference type="InterPro" id="IPR023013">
    <property type="entry name" value="AGPR_AS"/>
</dbReference>
<accession>A0A0E9NNS4</accession>